<dbReference type="SUPFAM" id="SSF50156">
    <property type="entry name" value="PDZ domain-like"/>
    <property type="match status" value="1"/>
</dbReference>
<dbReference type="Gene3D" id="3.90.226.10">
    <property type="entry name" value="2-enoyl-CoA Hydratase, Chain A, domain 1"/>
    <property type="match status" value="1"/>
</dbReference>
<proteinExistence type="predicted"/>
<feature type="domain" description="Tail specific protease" evidence="1">
    <location>
        <begin position="353"/>
        <end position="547"/>
    </location>
</feature>
<dbReference type="Pfam" id="PF03572">
    <property type="entry name" value="Peptidase_S41"/>
    <property type="match status" value="1"/>
</dbReference>
<dbReference type="EMBL" id="CP101751">
    <property type="protein sequence ID" value="UUC44580.1"/>
    <property type="molecule type" value="Genomic_DNA"/>
</dbReference>
<name>A0ABY5IP12_9FLAO</name>
<dbReference type="InterPro" id="IPR029045">
    <property type="entry name" value="ClpP/crotonase-like_dom_sf"/>
</dbReference>
<dbReference type="Proteomes" id="UP001059844">
    <property type="component" value="Chromosome"/>
</dbReference>
<dbReference type="SMART" id="SM00245">
    <property type="entry name" value="TSPc"/>
    <property type="match status" value="1"/>
</dbReference>
<evidence type="ECO:0000313" key="2">
    <source>
        <dbReference type="EMBL" id="UUC44580.1"/>
    </source>
</evidence>
<protein>
    <submittedName>
        <fullName evidence="2">S41 family peptidase</fullName>
    </submittedName>
</protein>
<gene>
    <name evidence="2" type="ORF">NOX80_13170</name>
</gene>
<evidence type="ECO:0000313" key="3">
    <source>
        <dbReference type="Proteomes" id="UP001059844"/>
    </source>
</evidence>
<dbReference type="Gene3D" id="3.30.750.44">
    <property type="match status" value="1"/>
</dbReference>
<dbReference type="Gene3D" id="2.30.42.10">
    <property type="match status" value="1"/>
</dbReference>
<dbReference type="InterPro" id="IPR036034">
    <property type="entry name" value="PDZ_sf"/>
</dbReference>
<dbReference type="PANTHER" id="PTHR32060:SF30">
    <property type="entry name" value="CARBOXY-TERMINAL PROCESSING PROTEASE CTPA"/>
    <property type="match status" value="1"/>
</dbReference>
<dbReference type="SUPFAM" id="SSF52096">
    <property type="entry name" value="ClpP/crotonase"/>
    <property type="match status" value="1"/>
</dbReference>
<reference evidence="2" key="1">
    <citation type="submission" date="2022-07" db="EMBL/GenBank/DDBJ databases">
        <title>Isolation, identification, and degradation of a PFOSA degrading strain from sewage treatment plant.</title>
        <authorList>
            <person name="Zhang L."/>
            <person name="Huo Y."/>
        </authorList>
    </citation>
    <scope>NUCLEOTIDE SEQUENCE</scope>
    <source>
        <strain evidence="2">C1</strain>
    </source>
</reference>
<keyword evidence="3" id="KW-1185">Reference proteome</keyword>
<sequence length="573" mass="65920">MKYITILSLFITSHLWAQSTKISDDQLVILAKVWGVMKYYHPAVSQGKVDWDKTLINTLESPFKRTDNEIITEWLEMADKTSFEILTPSKATCDSITFRNFDSKWIEKSRLNTISKTRLLKLINQNQNIGTYYSNPTLKSIRLDSQKEKIYEGFSANVKLLELFRIWNAVTYFYPYKYLLDTHWDKVLKKYIPIFKNIQNEQDYKLAITLLAAEIQDTHTGLKDTHQYAVFGKLTAPFTIQIVDNGALITGIKDEKIMQKANIKVGDFITKINGKKIHQIIAEKSKYYPASNQSVQLREAYNYLFSGNEPAFTIEGTTEDGKTFKTNVERMPRTFAEEWDKDGIPNYKLTYKGKSYDYLVWNADQNRLNPVFRLEDKAYVEFSSLRAGEIDSLMCSFQNTKGIVFDLRSYNDNGALLKVFDHLLSKPQFFGIKTQPEFDQPGKFCFVDYIITKEYKLIGKENPDAYKGRVIVLINEYTQSAAELWAMIFKKVPNVIFVGSQTAGADGNMVSIKLTDGNALYFSGLGIYYPDGTETQRIGIKPDIVVRPTLKSIRNKADLLLEKAFQLIDEQKK</sequence>
<evidence type="ECO:0000259" key="1">
    <source>
        <dbReference type="SMART" id="SM00245"/>
    </source>
</evidence>
<dbReference type="PANTHER" id="PTHR32060">
    <property type="entry name" value="TAIL-SPECIFIC PROTEASE"/>
    <property type="match status" value="1"/>
</dbReference>
<organism evidence="2 3">
    <name type="scientific">Flavobacterium cerinum</name>
    <dbReference type="NCBI Taxonomy" id="2502784"/>
    <lineage>
        <taxon>Bacteria</taxon>
        <taxon>Pseudomonadati</taxon>
        <taxon>Bacteroidota</taxon>
        <taxon>Flavobacteriia</taxon>
        <taxon>Flavobacteriales</taxon>
        <taxon>Flavobacteriaceae</taxon>
        <taxon>Flavobacterium</taxon>
    </lineage>
</organism>
<dbReference type="RefSeq" id="WP_256550259.1">
    <property type="nucleotide sequence ID" value="NZ_CP101751.1"/>
</dbReference>
<dbReference type="InterPro" id="IPR005151">
    <property type="entry name" value="Tail-specific_protease"/>
</dbReference>
<accession>A0ABY5IP12</accession>